<keyword evidence="16" id="KW-1185">Reference proteome</keyword>
<dbReference type="InterPro" id="IPR001460">
    <property type="entry name" value="PCN-bd_Tpept"/>
</dbReference>
<dbReference type="NCBIfam" id="TIGR02073">
    <property type="entry name" value="PBP_1c"/>
    <property type="match status" value="1"/>
</dbReference>
<sequence>MRGGGSRLLLQVCAVLPLVCLLALWTYAQSLPPLDLTAARARSAVILDRSGALLRPFATTDGRWRLPVTADAVDPRYLAMLRAFEDRRFAHHIGIDPLAVLRAAAQGLGRGRIVSGGSTLSMQVARLVEPRAKRSVEAKLRQAVRAVELERRLGKAQVLELYLALAPFGGSLEGIRAASLAYFGREPARLTAGQAALLVALPQSPETRRPDRFPERARAARDRVIDIAHRNGLLGDGEAASAKAEPVPTIRLSFPMVAAHAAEEALAANPTAPIIGLTLDGRLQASLEALAAERAVAAGPALSAAIVVLDNRDGRVIARVGSAGYLDASRRGAIDMSRAIRSPGSALKPFVYAMAFDGGIAHPETLIEDRPSRFSASYAPENFDLTFQGTVTARRALQQSLNVPAVALMEAVGPARFVALLRNAGADLRLPQEAAPGLPVALGGLSLTLTDLARLYAGLARGGDMPPTAWETGSGPPPGSGRPIAGDVAAWYVADILRGTPPPDNALPGRIAYKTGTSYGYRDAWAVGFDRRITVAVWVGRPDGAAVMGLVGRLVAAPILFDAFARYGGEPIADPRPADALLAANPDLPPPLRRLDRGGAQEGPAALRIAYPPDGARVDLGLANPAARGAVSEGDGVILKASGGVPPLTWMIDGMPVARTSRRQSVWTPEGAGFARISVLDATGASDSVAVRIE</sequence>
<evidence type="ECO:0000256" key="4">
    <source>
        <dbReference type="ARBA" id="ARBA00022645"/>
    </source>
</evidence>
<dbReference type="SUPFAM" id="SSF56601">
    <property type="entry name" value="beta-lactamase/transpeptidase-like"/>
    <property type="match status" value="1"/>
</dbReference>
<dbReference type="InterPro" id="IPR023346">
    <property type="entry name" value="Lysozyme-like_dom_sf"/>
</dbReference>
<gene>
    <name evidence="15" type="ORF">QO016_003936</name>
</gene>
<evidence type="ECO:0000256" key="1">
    <source>
        <dbReference type="ARBA" id="ARBA00004752"/>
    </source>
</evidence>
<dbReference type="InterPro" id="IPR011815">
    <property type="entry name" value="PBP_1c"/>
</dbReference>
<evidence type="ECO:0000256" key="11">
    <source>
        <dbReference type="ARBA" id="ARBA00049902"/>
    </source>
</evidence>
<evidence type="ECO:0000256" key="10">
    <source>
        <dbReference type="ARBA" id="ARBA00044770"/>
    </source>
</evidence>
<feature type="domain" description="Glycosyl transferase family 51" evidence="13">
    <location>
        <begin position="59"/>
        <end position="226"/>
    </location>
</feature>
<comment type="similarity">
    <text evidence="3">In the N-terminal section; belongs to the glycosyltransferase 51 family.</text>
</comment>
<evidence type="ECO:0000256" key="5">
    <source>
        <dbReference type="ARBA" id="ARBA00022670"/>
    </source>
</evidence>
<evidence type="ECO:0000256" key="2">
    <source>
        <dbReference type="ARBA" id="ARBA00007090"/>
    </source>
</evidence>
<evidence type="ECO:0000256" key="9">
    <source>
        <dbReference type="ARBA" id="ARBA00023268"/>
    </source>
</evidence>
<evidence type="ECO:0000313" key="15">
    <source>
        <dbReference type="EMBL" id="MDQ0444425.1"/>
    </source>
</evidence>
<evidence type="ECO:0000256" key="8">
    <source>
        <dbReference type="ARBA" id="ARBA00022801"/>
    </source>
</evidence>
<comment type="catalytic activity">
    <reaction evidence="11">
        <text>[GlcNAc-(1-&gt;4)-Mur2Ac(oyl-L-Ala-gamma-D-Glu-L-Lys-D-Ala-D-Ala)](n)-di-trans,octa-cis-undecaprenyl diphosphate + beta-D-GlcNAc-(1-&gt;4)-Mur2Ac(oyl-L-Ala-gamma-D-Glu-L-Lys-D-Ala-D-Ala)-di-trans,octa-cis-undecaprenyl diphosphate = [GlcNAc-(1-&gt;4)-Mur2Ac(oyl-L-Ala-gamma-D-Glu-L-Lys-D-Ala-D-Ala)](n+1)-di-trans,octa-cis-undecaprenyl diphosphate + di-trans,octa-cis-undecaprenyl diphosphate + H(+)</text>
        <dbReference type="Rhea" id="RHEA:23708"/>
        <dbReference type="Rhea" id="RHEA-COMP:9602"/>
        <dbReference type="Rhea" id="RHEA-COMP:9603"/>
        <dbReference type="ChEBI" id="CHEBI:15378"/>
        <dbReference type="ChEBI" id="CHEBI:58405"/>
        <dbReference type="ChEBI" id="CHEBI:60033"/>
        <dbReference type="ChEBI" id="CHEBI:78435"/>
        <dbReference type="EC" id="2.4.99.28"/>
    </reaction>
</comment>
<evidence type="ECO:0000259" key="13">
    <source>
        <dbReference type="Pfam" id="PF00912"/>
    </source>
</evidence>
<keyword evidence="6 15" id="KW-0328">Glycosyltransferase</keyword>
<evidence type="ECO:0000259" key="12">
    <source>
        <dbReference type="Pfam" id="PF00905"/>
    </source>
</evidence>
<feature type="domain" description="Penicillin-binding protein transpeptidase" evidence="12">
    <location>
        <begin position="305"/>
        <end position="537"/>
    </location>
</feature>
<proteinExistence type="inferred from homology"/>
<dbReference type="InterPro" id="IPR036950">
    <property type="entry name" value="PBP_transglycosylase"/>
</dbReference>
<keyword evidence="7 15" id="KW-0808">Transferase</keyword>
<evidence type="ECO:0000256" key="7">
    <source>
        <dbReference type="ARBA" id="ARBA00022679"/>
    </source>
</evidence>
<dbReference type="Proteomes" id="UP001236369">
    <property type="component" value="Unassembled WGS sequence"/>
</dbReference>
<dbReference type="SUPFAM" id="SSF53955">
    <property type="entry name" value="Lysozyme-like"/>
    <property type="match status" value="1"/>
</dbReference>
<dbReference type="EC" id="2.4.99.28" evidence="10"/>
<comment type="similarity">
    <text evidence="2">In the C-terminal section; belongs to the transpeptidase family.</text>
</comment>
<keyword evidence="9" id="KW-0511">Multifunctional enzyme</keyword>
<organism evidence="15 16">
    <name type="scientific">Methylobacterium persicinum</name>
    <dbReference type="NCBI Taxonomy" id="374426"/>
    <lineage>
        <taxon>Bacteria</taxon>
        <taxon>Pseudomonadati</taxon>
        <taxon>Pseudomonadota</taxon>
        <taxon>Alphaproteobacteria</taxon>
        <taxon>Hyphomicrobiales</taxon>
        <taxon>Methylobacteriaceae</taxon>
        <taxon>Methylobacterium</taxon>
    </lineage>
</organism>
<dbReference type="Pfam" id="PF06832">
    <property type="entry name" value="BiPBP_C"/>
    <property type="match status" value="1"/>
</dbReference>
<feature type="domain" description="Penicillin-binding C-terminal" evidence="14">
    <location>
        <begin position="600"/>
        <end position="690"/>
    </location>
</feature>
<dbReference type="InterPro" id="IPR012338">
    <property type="entry name" value="Beta-lactam/transpept-like"/>
</dbReference>
<dbReference type="Gene3D" id="3.40.710.10">
    <property type="entry name" value="DD-peptidase/beta-lactamase superfamily"/>
    <property type="match status" value="1"/>
</dbReference>
<evidence type="ECO:0000256" key="3">
    <source>
        <dbReference type="ARBA" id="ARBA00007739"/>
    </source>
</evidence>
<name>A0ABU0HQ22_9HYPH</name>
<keyword evidence="4" id="KW-0121">Carboxypeptidase</keyword>
<dbReference type="PANTHER" id="PTHR32282">
    <property type="entry name" value="BINDING PROTEIN TRANSPEPTIDASE, PUTATIVE-RELATED"/>
    <property type="match status" value="1"/>
</dbReference>
<keyword evidence="5" id="KW-0645">Protease</keyword>
<reference evidence="15 16" key="1">
    <citation type="submission" date="2023-07" db="EMBL/GenBank/DDBJ databases">
        <title>Genomic Encyclopedia of Type Strains, Phase IV (KMG-IV): sequencing the most valuable type-strain genomes for metagenomic binning, comparative biology and taxonomic classification.</title>
        <authorList>
            <person name="Goeker M."/>
        </authorList>
    </citation>
    <scope>NUCLEOTIDE SEQUENCE [LARGE SCALE GENOMIC DNA]</scope>
    <source>
        <strain evidence="15 16">DSM 19562</strain>
    </source>
</reference>
<comment type="pathway">
    <text evidence="1">Cell wall biogenesis; peptidoglycan biosynthesis.</text>
</comment>
<dbReference type="EMBL" id="JAUSVV010000012">
    <property type="protein sequence ID" value="MDQ0444425.1"/>
    <property type="molecule type" value="Genomic_DNA"/>
</dbReference>
<dbReference type="Pfam" id="PF00912">
    <property type="entry name" value="Transgly"/>
    <property type="match status" value="1"/>
</dbReference>
<protein>
    <recommendedName>
        <fullName evidence="10">peptidoglycan glycosyltransferase</fullName>
        <ecNumber evidence="10">2.4.99.28</ecNumber>
    </recommendedName>
</protein>
<comment type="caution">
    <text evidence="15">The sequence shown here is derived from an EMBL/GenBank/DDBJ whole genome shotgun (WGS) entry which is preliminary data.</text>
</comment>
<keyword evidence="8" id="KW-0378">Hydrolase</keyword>
<dbReference type="GO" id="GO:0016757">
    <property type="term" value="F:glycosyltransferase activity"/>
    <property type="evidence" value="ECO:0007669"/>
    <property type="project" value="UniProtKB-KW"/>
</dbReference>
<dbReference type="RefSeq" id="WP_370877599.1">
    <property type="nucleotide sequence ID" value="NZ_BPQX01000042.1"/>
</dbReference>
<dbReference type="InterPro" id="IPR050396">
    <property type="entry name" value="Glycosyltr_51/Transpeptidase"/>
</dbReference>
<dbReference type="Gene3D" id="1.10.3810.10">
    <property type="entry name" value="Biosynthetic peptidoglycan transglycosylase-like"/>
    <property type="match status" value="1"/>
</dbReference>
<evidence type="ECO:0000259" key="14">
    <source>
        <dbReference type="Pfam" id="PF06832"/>
    </source>
</evidence>
<dbReference type="Pfam" id="PF00905">
    <property type="entry name" value="Transpeptidase"/>
    <property type="match status" value="1"/>
</dbReference>
<dbReference type="PANTHER" id="PTHR32282:SF15">
    <property type="entry name" value="PENICILLIN-BINDING PROTEIN 1C"/>
    <property type="match status" value="1"/>
</dbReference>
<accession>A0ABU0HQ22</accession>
<dbReference type="InterPro" id="IPR001264">
    <property type="entry name" value="Glyco_trans_51"/>
</dbReference>
<dbReference type="InterPro" id="IPR009647">
    <property type="entry name" value="PBP_C"/>
</dbReference>
<evidence type="ECO:0000256" key="6">
    <source>
        <dbReference type="ARBA" id="ARBA00022676"/>
    </source>
</evidence>
<evidence type="ECO:0000313" key="16">
    <source>
        <dbReference type="Proteomes" id="UP001236369"/>
    </source>
</evidence>